<keyword evidence="3" id="KW-1185">Reference proteome</keyword>
<dbReference type="InterPro" id="IPR014710">
    <property type="entry name" value="RmlC-like_jellyroll"/>
</dbReference>
<dbReference type="SUPFAM" id="SSF51182">
    <property type="entry name" value="RmlC-like cupins"/>
    <property type="match status" value="1"/>
</dbReference>
<dbReference type="Gene3D" id="2.60.120.10">
    <property type="entry name" value="Jelly Rolls"/>
    <property type="match status" value="1"/>
</dbReference>
<sequence>MHETIRVGQMSVTFIKSRHETQDSLDFFEVTLPPLVSVIVPHIHRDYDETVIGMNGVTTWTVNGKQILVGPGDQLFIERGTPHFFCNLHDTTARYVCVQTPGIMGPEYYQEIAEHYHTDAPPDVAGISAVMNRYGVTPILHNKQLTIAKP</sequence>
<dbReference type="Proteomes" id="UP000269669">
    <property type="component" value="Unassembled WGS sequence"/>
</dbReference>
<name>A0A3R9QAM8_9BACT</name>
<dbReference type="OrthoDB" id="9791637at2"/>
<proteinExistence type="predicted"/>
<accession>A0A3R9QAM8</accession>
<dbReference type="InterPro" id="IPR053146">
    <property type="entry name" value="QDO-like"/>
</dbReference>
<dbReference type="EMBL" id="RSDW01000001">
    <property type="protein sequence ID" value="RSL16694.1"/>
    <property type="molecule type" value="Genomic_DNA"/>
</dbReference>
<evidence type="ECO:0000313" key="3">
    <source>
        <dbReference type="Proteomes" id="UP000269669"/>
    </source>
</evidence>
<dbReference type="Pfam" id="PF07883">
    <property type="entry name" value="Cupin_2"/>
    <property type="match status" value="1"/>
</dbReference>
<evidence type="ECO:0000313" key="2">
    <source>
        <dbReference type="EMBL" id="RSL16694.1"/>
    </source>
</evidence>
<organism evidence="2 3">
    <name type="scientific">Edaphobacter aggregans</name>
    <dbReference type="NCBI Taxonomy" id="570835"/>
    <lineage>
        <taxon>Bacteria</taxon>
        <taxon>Pseudomonadati</taxon>
        <taxon>Acidobacteriota</taxon>
        <taxon>Terriglobia</taxon>
        <taxon>Terriglobales</taxon>
        <taxon>Acidobacteriaceae</taxon>
        <taxon>Edaphobacter</taxon>
    </lineage>
</organism>
<gene>
    <name evidence="2" type="ORF">EDE15_2215</name>
</gene>
<dbReference type="RefSeq" id="WP_125485266.1">
    <property type="nucleotide sequence ID" value="NZ_RSDW01000001.1"/>
</dbReference>
<protein>
    <submittedName>
        <fullName evidence="2">Cupin domain</fullName>
    </submittedName>
</protein>
<feature type="domain" description="Cupin type-2" evidence="1">
    <location>
        <begin position="29"/>
        <end position="98"/>
    </location>
</feature>
<dbReference type="InterPro" id="IPR011051">
    <property type="entry name" value="RmlC_Cupin_sf"/>
</dbReference>
<dbReference type="PANTHER" id="PTHR36440:SF1">
    <property type="entry name" value="PUTATIVE (AFU_ORTHOLOGUE AFUA_8G07350)-RELATED"/>
    <property type="match status" value="1"/>
</dbReference>
<dbReference type="InterPro" id="IPR013096">
    <property type="entry name" value="Cupin_2"/>
</dbReference>
<dbReference type="PANTHER" id="PTHR36440">
    <property type="entry name" value="PUTATIVE (AFU_ORTHOLOGUE AFUA_8G07350)-RELATED"/>
    <property type="match status" value="1"/>
</dbReference>
<evidence type="ECO:0000259" key="1">
    <source>
        <dbReference type="Pfam" id="PF07883"/>
    </source>
</evidence>
<dbReference type="AlphaFoldDB" id="A0A3R9QAM8"/>
<comment type="caution">
    <text evidence="2">The sequence shown here is derived from an EMBL/GenBank/DDBJ whole genome shotgun (WGS) entry which is preliminary data.</text>
</comment>
<reference evidence="2 3" key="1">
    <citation type="submission" date="2018-12" db="EMBL/GenBank/DDBJ databases">
        <title>Sequencing of bacterial isolates from soil warming experiment in Harvard Forest, Massachusetts, USA.</title>
        <authorList>
            <person name="Deangelis K."/>
        </authorList>
    </citation>
    <scope>NUCLEOTIDE SEQUENCE [LARGE SCALE GENOMIC DNA]</scope>
    <source>
        <strain evidence="2 3">EB153</strain>
    </source>
</reference>